<dbReference type="Pfam" id="PF14576">
    <property type="entry name" value="SEO_N"/>
    <property type="match status" value="1"/>
</dbReference>
<evidence type="ECO:0000259" key="2">
    <source>
        <dbReference type="Pfam" id="PF14576"/>
    </source>
</evidence>
<keyword evidence="5" id="KW-1185">Reference proteome</keyword>
<proteinExistence type="predicted"/>
<feature type="region of interest" description="Disordered" evidence="1">
    <location>
        <begin position="1"/>
        <end position="20"/>
    </location>
</feature>
<dbReference type="GO" id="GO:0010088">
    <property type="term" value="P:phloem development"/>
    <property type="evidence" value="ECO:0007669"/>
    <property type="project" value="InterPro"/>
</dbReference>
<dbReference type="InterPro" id="IPR027942">
    <property type="entry name" value="SEO_N"/>
</dbReference>
<evidence type="ECO:0000313" key="4">
    <source>
        <dbReference type="EMBL" id="KAH8519294.1"/>
    </source>
</evidence>
<dbReference type="EMBL" id="JACEGQ020000001">
    <property type="protein sequence ID" value="KAH8519294.1"/>
    <property type="molecule type" value="Genomic_DNA"/>
</dbReference>
<dbReference type="Pfam" id="PF14577">
    <property type="entry name" value="SEO_C"/>
    <property type="match status" value="1"/>
</dbReference>
<dbReference type="AlphaFoldDB" id="A0A8T2ZNX7"/>
<dbReference type="PANTHER" id="PTHR33232">
    <property type="entry name" value="PROTEIN SIEVE ELEMENT OCCLUSION B-LIKE"/>
    <property type="match status" value="1"/>
</dbReference>
<name>A0A8T2ZNX7_POPDE</name>
<sequence length="724" mass="82870">MASSGLPSRHPAQGFNASQQLIKSDRGSMLTMSDDNVMMKQIVGTHAPDGREVDVKPLLHLVEDILKRATQQIDTSLTTSQAHAELEDKTHQVNFVSMLDALSYTIDRISCEIAYKALSGTDAHATTVSLFNMLTSYSWDAKLVLTLAAFALNYGEFWLLAQIYSSNDLAKSMAILRQLPSIMEHSGPLKPRFDAINNLIKVMMDVARCVVEFKDLPPAYISNEVPALSTAMAHIPTAVYWTMRSVVACAAQITSLTTLGHEFSISTTVAWELSTLAHKLSNILDHLRKQLDTCYQYIDEKRNVESFQMLKDLFEMIHIDNMKVLKALIYAKDDIQPLIDGSSKKRVHLDVLRRKNVLLLISGLDMSTDELSILEQIYNESRHHGPRLDSQYEVVWVPIVDRSVQWSDPMKGKFESMQSSMPWFTVYHPSLIEKAVMRFIKEVWHFRNKPILVVLDPQGKVVCPNALHMMWIWGSNAFPFTSLREESLWKDETWRLELLVDGIDPAILNWIKEGKYIFMYGGEDDEWVRKFTNTARAVAQAARIPLEMVYVGKSSKREKIRRVIATITVEKLSYVWQDLTMIWFFWTRLESMLYSKIQLGKLDDHDPMMQEIKKLLSYDREGGWAVLSNGSNVVVNGHKTTALQTLLEYDLWKEQVPVKGFDLAYRDHQGRIHDISRPCCRFDFPMTTGRIPETMKCPECNSTMEKFSTFLCCHDEVIPDALFK</sequence>
<dbReference type="Gene3D" id="3.40.30.10">
    <property type="entry name" value="Glutaredoxin"/>
    <property type="match status" value="1"/>
</dbReference>
<accession>A0A8T2ZNX7</accession>
<dbReference type="InterPro" id="IPR027944">
    <property type="entry name" value="SEO_C"/>
</dbReference>
<comment type="caution">
    <text evidence="4">The sequence shown here is derived from an EMBL/GenBank/DDBJ whole genome shotgun (WGS) entry which is preliminary data.</text>
</comment>
<gene>
    <name evidence="4" type="ORF">H0E87_000908</name>
</gene>
<protein>
    <recommendedName>
        <fullName evidence="6">Protein SIEVE ELEMENT OCCLUSION B-like</fullName>
    </recommendedName>
</protein>
<evidence type="ECO:0000313" key="5">
    <source>
        <dbReference type="Proteomes" id="UP000807159"/>
    </source>
</evidence>
<dbReference type="InterPro" id="IPR039299">
    <property type="entry name" value="SEOA"/>
</dbReference>
<organism evidence="4 5">
    <name type="scientific">Populus deltoides</name>
    <name type="common">Eastern poplar</name>
    <name type="synonym">Eastern cottonwood</name>
    <dbReference type="NCBI Taxonomy" id="3696"/>
    <lineage>
        <taxon>Eukaryota</taxon>
        <taxon>Viridiplantae</taxon>
        <taxon>Streptophyta</taxon>
        <taxon>Embryophyta</taxon>
        <taxon>Tracheophyta</taxon>
        <taxon>Spermatophyta</taxon>
        <taxon>Magnoliopsida</taxon>
        <taxon>eudicotyledons</taxon>
        <taxon>Gunneridae</taxon>
        <taxon>Pentapetalae</taxon>
        <taxon>rosids</taxon>
        <taxon>fabids</taxon>
        <taxon>Malpighiales</taxon>
        <taxon>Salicaceae</taxon>
        <taxon>Saliceae</taxon>
        <taxon>Populus</taxon>
    </lineage>
</organism>
<dbReference type="PANTHER" id="PTHR33232:SF9">
    <property type="entry name" value="PROTEIN SIEVE ELEMENT OCCLUSION B"/>
    <property type="match status" value="1"/>
</dbReference>
<evidence type="ECO:0000256" key="1">
    <source>
        <dbReference type="SAM" id="MobiDB-lite"/>
    </source>
</evidence>
<feature type="domain" description="Sieve element occlusion N-terminal" evidence="2">
    <location>
        <begin position="33"/>
        <end position="318"/>
    </location>
</feature>
<dbReference type="Proteomes" id="UP000807159">
    <property type="component" value="Chromosome 1"/>
</dbReference>
<evidence type="ECO:0008006" key="6">
    <source>
        <dbReference type="Google" id="ProtNLM"/>
    </source>
</evidence>
<feature type="domain" description="Sieve element occlusion C-terminal" evidence="3">
    <location>
        <begin position="484"/>
        <end position="714"/>
    </location>
</feature>
<evidence type="ECO:0000259" key="3">
    <source>
        <dbReference type="Pfam" id="PF14577"/>
    </source>
</evidence>
<reference evidence="4" key="1">
    <citation type="journal article" date="2021" name="J. Hered.">
        <title>Genome Assembly of Salicaceae Populus deltoides (Eastern Cottonwood) I-69 Based on Nanopore Sequencing and Hi-C Technologies.</title>
        <authorList>
            <person name="Bai S."/>
            <person name="Wu H."/>
            <person name="Zhang J."/>
            <person name="Pan Z."/>
            <person name="Zhao W."/>
            <person name="Li Z."/>
            <person name="Tong C."/>
        </authorList>
    </citation>
    <scope>NUCLEOTIDE SEQUENCE</scope>
    <source>
        <tissue evidence="4">Leaf</tissue>
    </source>
</reference>